<dbReference type="InterPro" id="IPR021196">
    <property type="entry name" value="PdxT/SNO_CS"/>
</dbReference>
<evidence type="ECO:0000313" key="13">
    <source>
        <dbReference type="EMBL" id="SEC17763.1"/>
    </source>
</evidence>
<dbReference type="Proteomes" id="UP000182652">
    <property type="component" value="Unassembled WGS sequence"/>
</dbReference>
<evidence type="ECO:0000256" key="6">
    <source>
        <dbReference type="ARBA" id="ARBA00047992"/>
    </source>
</evidence>
<dbReference type="GO" id="GO:0004359">
    <property type="term" value="F:glutaminase activity"/>
    <property type="evidence" value="ECO:0007669"/>
    <property type="project" value="UniProtKB-UniRule"/>
</dbReference>
<dbReference type="AlphaFoldDB" id="A0A1H4QDU0"/>
<dbReference type="SUPFAM" id="SSF52317">
    <property type="entry name" value="Class I glutamine amidotransferase-like"/>
    <property type="match status" value="1"/>
</dbReference>
<reference evidence="13 14" key="1">
    <citation type="submission" date="2016-10" db="EMBL/GenBank/DDBJ databases">
        <authorList>
            <person name="de Groot N.N."/>
        </authorList>
    </citation>
    <scope>NUCLEOTIDE SEQUENCE [LARGE SCALE GENOMIC DNA]</scope>
    <source>
        <strain evidence="13 14">DSM 10495</strain>
    </source>
</reference>
<dbReference type="PROSITE" id="PS01236">
    <property type="entry name" value="PDXT_SNO_1"/>
    <property type="match status" value="1"/>
</dbReference>
<feature type="binding site" evidence="10 12">
    <location>
        <begin position="86"/>
        <end position="88"/>
    </location>
    <ligand>
        <name>L-glutamine</name>
        <dbReference type="ChEBI" id="CHEBI:58359"/>
    </ligand>
</feature>
<evidence type="ECO:0000256" key="3">
    <source>
        <dbReference type="ARBA" id="ARBA00022898"/>
    </source>
</evidence>
<comment type="subunit">
    <text evidence="9 10">In the presence of PdxS, forms a dodecamer of heterodimers. Only shows activity in the heterodimer.</text>
</comment>
<dbReference type="UniPathway" id="UPA00245"/>
<evidence type="ECO:0000256" key="5">
    <source>
        <dbReference type="ARBA" id="ARBA00023239"/>
    </source>
</evidence>
<proteinExistence type="inferred from homology"/>
<dbReference type="GO" id="GO:0036381">
    <property type="term" value="F:pyridoxal 5'-phosphate synthase (glutamine hydrolysing) activity"/>
    <property type="evidence" value="ECO:0007669"/>
    <property type="project" value="UniProtKB-UniRule"/>
</dbReference>
<feature type="binding site" evidence="10 12">
    <location>
        <begin position="190"/>
        <end position="191"/>
    </location>
    <ligand>
        <name>L-glutamine</name>
        <dbReference type="ChEBI" id="CHEBI:58359"/>
    </ligand>
</feature>
<dbReference type="STRING" id="156980.SAMN04489745_2259"/>
<evidence type="ECO:0000256" key="2">
    <source>
        <dbReference type="ARBA" id="ARBA00022801"/>
    </source>
</evidence>
<comment type="catalytic activity">
    <reaction evidence="7 10">
        <text>L-glutamine + H2O = L-glutamate + NH4(+)</text>
        <dbReference type="Rhea" id="RHEA:15889"/>
        <dbReference type="ChEBI" id="CHEBI:15377"/>
        <dbReference type="ChEBI" id="CHEBI:28938"/>
        <dbReference type="ChEBI" id="CHEBI:29985"/>
        <dbReference type="ChEBI" id="CHEBI:58359"/>
        <dbReference type="EC" id="3.5.1.2"/>
    </reaction>
</comment>
<keyword evidence="5 10" id="KW-0456">Lyase</keyword>
<dbReference type="GO" id="GO:0008614">
    <property type="term" value="P:pyridoxine metabolic process"/>
    <property type="evidence" value="ECO:0007669"/>
    <property type="project" value="TreeGrafter"/>
</dbReference>
<dbReference type="GO" id="GO:0042823">
    <property type="term" value="P:pyridoxal phosphate biosynthetic process"/>
    <property type="evidence" value="ECO:0007669"/>
    <property type="project" value="UniProtKB-UniRule"/>
</dbReference>
<dbReference type="GO" id="GO:0006543">
    <property type="term" value="P:L-glutamine catabolic process"/>
    <property type="evidence" value="ECO:0007669"/>
    <property type="project" value="UniProtKB-UniRule"/>
</dbReference>
<dbReference type="InterPro" id="IPR002161">
    <property type="entry name" value="PdxT/SNO"/>
</dbReference>
<keyword evidence="14" id="KW-1185">Reference proteome</keyword>
<evidence type="ECO:0000256" key="9">
    <source>
        <dbReference type="ARBA" id="ARBA00064749"/>
    </source>
</evidence>
<keyword evidence="2 10" id="KW-0378">Hydrolase</keyword>
<organism evidence="13 14">
    <name type="scientific">Arthrobacter woluwensis</name>
    <dbReference type="NCBI Taxonomy" id="156980"/>
    <lineage>
        <taxon>Bacteria</taxon>
        <taxon>Bacillati</taxon>
        <taxon>Actinomycetota</taxon>
        <taxon>Actinomycetes</taxon>
        <taxon>Micrococcales</taxon>
        <taxon>Micrococcaceae</taxon>
        <taxon>Arthrobacter</taxon>
    </lineage>
</organism>
<comment type="pathway">
    <text evidence="10">Cofactor biosynthesis; pyridoxal 5'-phosphate biosynthesis.</text>
</comment>
<dbReference type="PROSITE" id="PS51273">
    <property type="entry name" value="GATASE_TYPE_1"/>
    <property type="match status" value="1"/>
</dbReference>
<comment type="function">
    <text evidence="8 10">Catalyzes the hydrolysis of glutamine to glutamate and ammonia as part of the biosynthesis of pyridoxal 5'-phosphate. The resulting ammonia molecule is channeled to the active site of PdxS.</text>
</comment>
<comment type="similarity">
    <text evidence="1 10">Belongs to the glutaminase PdxT/SNO family.</text>
</comment>
<dbReference type="PIRSF" id="PIRSF005639">
    <property type="entry name" value="Glut_amidoT_SNO"/>
    <property type="match status" value="1"/>
</dbReference>
<feature type="active site" description="Nucleophile" evidence="10 11">
    <location>
        <position position="118"/>
    </location>
</feature>
<name>A0A1H4QDU0_9MICC</name>
<dbReference type="Pfam" id="PF01174">
    <property type="entry name" value="SNO"/>
    <property type="match status" value="1"/>
</dbReference>
<dbReference type="HAMAP" id="MF_01615">
    <property type="entry name" value="PdxT"/>
    <property type="match status" value="1"/>
</dbReference>
<protein>
    <recommendedName>
        <fullName evidence="10">Pyridoxal 5'-phosphate synthase subunit PdxT</fullName>
        <ecNumber evidence="10">4.3.3.6</ecNumber>
    </recommendedName>
    <alternativeName>
        <fullName evidence="10">Pdx2</fullName>
    </alternativeName>
    <alternativeName>
        <fullName evidence="10">Pyridoxal 5'-phosphate synthase glutaminase subunit</fullName>
        <ecNumber evidence="10">3.5.1.2</ecNumber>
    </alternativeName>
</protein>
<evidence type="ECO:0000256" key="11">
    <source>
        <dbReference type="PIRSR" id="PIRSR005639-1"/>
    </source>
</evidence>
<dbReference type="GO" id="GO:1903600">
    <property type="term" value="C:glutaminase complex"/>
    <property type="evidence" value="ECO:0007669"/>
    <property type="project" value="TreeGrafter"/>
</dbReference>
<dbReference type="InterPro" id="IPR029062">
    <property type="entry name" value="Class_I_gatase-like"/>
</dbReference>
<evidence type="ECO:0000256" key="8">
    <source>
        <dbReference type="ARBA" id="ARBA00054599"/>
    </source>
</evidence>
<evidence type="ECO:0000256" key="12">
    <source>
        <dbReference type="PIRSR" id="PIRSR005639-2"/>
    </source>
</evidence>
<evidence type="ECO:0000256" key="7">
    <source>
        <dbReference type="ARBA" id="ARBA00049534"/>
    </source>
</evidence>
<dbReference type="EMBL" id="FNSN01000003">
    <property type="protein sequence ID" value="SEC17763.1"/>
    <property type="molecule type" value="Genomic_DNA"/>
</dbReference>
<accession>A0A1H4QDU0</accession>
<feature type="binding site" evidence="10 12">
    <location>
        <position position="152"/>
    </location>
    <ligand>
        <name>L-glutamine</name>
        <dbReference type="ChEBI" id="CHEBI:58359"/>
    </ligand>
</feature>
<dbReference type="EC" id="3.5.1.2" evidence="10"/>
<dbReference type="Gene3D" id="3.40.50.880">
    <property type="match status" value="1"/>
</dbReference>
<comment type="catalytic activity">
    <reaction evidence="6 10">
        <text>aldehydo-D-ribose 5-phosphate + D-glyceraldehyde 3-phosphate + L-glutamine = pyridoxal 5'-phosphate + L-glutamate + phosphate + 3 H2O + H(+)</text>
        <dbReference type="Rhea" id="RHEA:31507"/>
        <dbReference type="ChEBI" id="CHEBI:15377"/>
        <dbReference type="ChEBI" id="CHEBI:15378"/>
        <dbReference type="ChEBI" id="CHEBI:29985"/>
        <dbReference type="ChEBI" id="CHEBI:43474"/>
        <dbReference type="ChEBI" id="CHEBI:58273"/>
        <dbReference type="ChEBI" id="CHEBI:58359"/>
        <dbReference type="ChEBI" id="CHEBI:59776"/>
        <dbReference type="ChEBI" id="CHEBI:597326"/>
        <dbReference type="EC" id="4.3.3.6"/>
    </reaction>
</comment>
<feature type="active site" description="Charge relay system" evidence="10 11">
    <location>
        <position position="239"/>
    </location>
</feature>
<keyword evidence="4 10" id="KW-0315">Glutamine amidotransferase</keyword>
<dbReference type="PROSITE" id="PS51130">
    <property type="entry name" value="PDXT_SNO_2"/>
    <property type="match status" value="1"/>
</dbReference>
<evidence type="ECO:0000256" key="10">
    <source>
        <dbReference type="HAMAP-Rule" id="MF_01615"/>
    </source>
</evidence>
<keyword evidence="3 10" id="KW-0663">Pyridoxal phosphate</keyword>
<evidence type="ECO:0000256" key="4">
    <source>
        <dbReference type="ARBA" id="ARBA00022962"/>
    </source>
</evidence>
<evidence type="ECO:0000313" key="14">
    <source>
        <dbReference type="Proteomes" id="UP000182652"/>
    </source>
</evidence>
<sequence length="260" mass="27757">MLLGGWPSPGERGNVAGVTRGGRDVAADYTVKVRIPPSDAPLVGVLALQGDFREHLKAVHEVGGRAVPVRRPTELAGVDGLVIPGGESTAIDKLARAFELSEPLRERIAEGLPVYGSCAGMILLADRIEDPTLDLEGNPQQTFGGIDMTVRRNAFGRQRESFEVDVDFGGLEFSAGRDGDGVAPVHAVFIRGPWVESVGEGVEVLAQLHPDEMPSAATLDSRARIVAVRSGNLLATSFHPEVTGELRVHELFIRMIKGEA</sequence>
<dbReference type="PANTHER" id="PTHR31559:SF0">
    <property type="entry name" value="PYRIDOXAL 5'-PHOSPHATE SYNTHASE SUBUNIT SNO1-RELATED"/>
    <property type="match status" value="1"/>
</dbReference>
<feature type="active site" description="Charge relay system" evidence="10 11">
    <location>
        <position position="241"/>
    </location>
</feature>
<dbReference type="PANTHER" id="PTHR31559">
    <property type="entry name" value="PYRIDOXAL 5'-PHOSPHATE SYNTHASE SUBUNIT SNO"/>
    <property type="match status" value="1"/>
</dbReference>
<dbReference type="EC" id="4.3.3.6" evidence="10"/>
<dbReference type="FunFam" id="3.40.50.880:FF:000010">
    <property type="entry name" value="uncharacterized protein LOC100176842 isoform X2"/>
    <property type="match status" value="1"/>
</dbReference>
<dbReference type="GO" id="GO:0005829">
    <property type="term" value="C:cytosol"/>
    <property type="evidence" value="ECO:0007669"/>
    <property type="project" value="TreeGrafter"/>
</dbReference>
<dbReference type="NCBIfam" id="TIGR03800">
    <property type="entry name" value="PLP_synth_Pdx2"/>
    <property type="match status" value="1"/>
</dbReference>
<gene>
    <name evidence="10" type="primary">pdxT</name>
    <name evidence="13" type="ORF">SAMN04489745_2259</name>
</gene>
<evidence type="ECO:0000256" key="1">
    <source>
        <dbReference type="ARBA" id="ARBA00008345"/>
    </source>
</evidence>
<dbReference type="CDD" id="cd01749">
    <property type="entry name" value="GATase1_PB"/>
    <property type="match status" value="1"/>
</dbReference>